<evidence type="ECO:0000256" key="9">
    <source>
        <dbReference type="ARBA" id="ARBA00023004"/>
    </source>
</evidence>
<feature type="active site" description="Proton donor" evidence="10">
    <location>
        <position position="115"/>
    </location>
</feature>
<keyword evidence="13" id="KW-1185">Reference proteome</keyword>
<dbReference type="HAMAP" id="MF_01653">
    <property type="entry name" value="MhpB"/>
    <property type="match status" value="1"/>
</dbReference>
<keyword evidence="8 10" id="KW-0560">Oxidoreductase</keyword>
<evidence type="ECO:0000259" key="11">
    <source>
        <dbReference type="Pfam" id="PF02900"/>
    </source>
</evidence>
<dbReference type="InterPro" id="IPR023789">
    <property type="entry name" value="DHPP/DHXA_dioxygenase"/>
</dbReference>
<dbReference type="CDD" id="cd07365">
    <property type="entry name" value="MhpB_like"/>
    <property type="match status" value="1"/>
</dbReference>
<comment type="catalytic activity">
    <reaction evidence="2 10">
        <text>3-(2,3-dihydroxyphenyl)propanoate + O2 = (2Z,4E)-2-hydroxy-6-oxonona-2,4-dienedioate + H(+)</text>
        <dbReference type="Rhea" id="RHEA:23840"/>
        <dbReference type="ChEBI" id="CHEBI:15378"/>
        <dbReference type="ChEBI" id="CHEBI:15379"/>
        <dbReference type="ChEBI" id="CHEBI:46951"/>
        <dbReference type="ChEBI" id="CHEBI:66887"/>
        <dbReference type="EC" id="1.13.11.16"/>
    </reaction>
</comment>
<proteinExistence type="inferred from homology"/>
<accession>A0ABW9FBE4</accession>
<dbReference type="GO" id="GO:0047070">
    <property type="term" value="F:3-carboxyethylcatechol 2,3-dioxygenase activity"/>
    <property type="evidence" value="ECO:0007669"/>
    <property type="project" value="UniProtKB-EC"/>
</dbReference>
<evidence type="ECO:0000256" key="8">
    <source>
        <dbReference type="ARBA" id="ARBA00023002"/>
    </source>
</evidence>
<dbReference type="Pfam" id="PF02900">
    <property type="entry name" value="LigB"/>
    <property type="match status" value="1"/>
</dbReference>
<protein>
    <recommendedName>
        <fullName evidence="10">2,3-dihydroxyphenylpropionate/2,3-dihydroxicinnamic acid 1,2-dioxygenase</fullName>
        <ecNumber evidence="10">1.13.11.16</ecNumber>
    </recommendedName>
    <alternativeName>
        <fullName evidence="10">3-carboxyethylcatechol 2,3-dioxygenase</fullName>
    </alternativeName>
</protein>
<evidence type="ECO:0000256" key="4">
    <source>
        <dbReference type="ARBA" id="ARBA00007030"/>
    </source>
</evidence>
<evidence type="ECO:0000256" key="5">
    <source>
        <dbReference type="ARBA" id="ARBA00011881"/>
    </source>
</evidence>
<comment type="pathway">
    <text evidence="3 10">Aromatic compound metabolism; 3-phenylpropanoate degradation.</text>
</comment>
<comment type="catalytic activity">
    <reaction evidence="1 10">
        <text>(2E)-3-(2,3-dihydroxyphenyl)prop-2-enoate + O2 = (2Z,4E,7E)-2-hydroxy-6-oxonona-2,4,7-trienedioate + H(+)</text>
        <dbReference type="Rhea" id="RHEA:25054"/>
        <dbReference type="ChEBI" id="CHEBI:15378"/>
        <dbReference type="ChEBI" id="CHEBI:15379"/>
        <dbReference type="ChEBI" id="CHEBI:58642"/>
        <dbReference type="ChEBI" id="CHEBI:66888"/>
        <dbReference type="EC" id="1.13.11.16"/>
    </reaction>
</comment>
<evidence type="ECO:0000256" key="3">
    <source>
        <dbReference type="ARBA" id="ARBA00005207"/>
    </source>
</evidence>
<dbReference type="SUPFAM" id="SSF53213">
    <property type="entry name" value="LigB-like"/>
    <property type="match status" value="1"/>
</dbReference>
<comment type="similarity">
    <text evidence="4 10">Belongs to the LigB/MhpB extradiol dioxygenase family.</text>
</comment>
<evidence type="ECO:0000313" key="12">
    <source>
        <dbReference type="EMBL" id="MFM1722063.1"/>
    </source>
</evidence>
<dbReference type="EMBL" id="JBDLNV010000001">
    <property type="protein sequence ID" value="MFM1722063.1"/>
    <property type="molecule type" value="Genomic_DNA"/>
</dbReference>
<evidence type="ECO:0000256" key="7">
    <source>
        <dbReference type="ARBA" id="ARBA00022964"/>
    </source>
</evidence>
<evidence type="ECO:0000256" key="10">
    <source>
        <dbReference type="HAMAP-Rule" id="MF_01653"/>
    </source>
</evidence>
<name>A0ABW9FBE4_9NOCA</name>
<dbReference type="Proteomes" id="UP001629745">
    <property type="component" value="Unassembled WGS sequence"/>
</dbReference>
<reference evidence="12 13" key="1">
    <citation type="submission" date="2023-11" db="EMBL/GenBank/DDBJ databases">
        <authorList>
            <person name="Val-Calvo J."/>
            <person name="Scortti M."/>
            <person name="Vazquez-Boland J."/>
        </authorList>
    </citation>
    <scope>NUCLEOTIDE SEQUENCE [LARGE SCALE GENOMIC DNA]</scope>
    <source>
        <strain evidence="12 13">PAM 2766</strain>
    </source>
</reference>
<comment type="subunit">
    <text evidence="5 10">Homotetramer.</text>
</comment>
<comment type="function">
    <text evidence="10">Catalyzes the non-heme iron(II)-dependent oxidative cleavage of 2,3-dihydroxyphenylpropionic acid and 2,3-dihydroxicinnamic acid into 2-hydroxy-6-ketononadienedioate and 2-hydroxy-6-ketononatrienedioate, respectively.</text>
</comment>
<feature type="active site" description="Proton acceptor" evidence="10">
    <location>
        <position position="179"/>
    </location>
</feature>
<dbReference type="InterPro" id="IPR004183">
    <property type="entry name" value="Xdiol_dOase_suB"/>
</dbReference>
<keyword evidence="6 10" id="KW-0058">Aromatic hydrocarbons catabolism</keyword>
<keyword evidence="9 10" id="KW-0408">Iron</keyword>
<dbReference type="NCBIfam" id="NF009910">
    <property type="entry name" value="PRK13370.1-4"/>
    <property type="match status" value="1"/>
</dbReference>
<dbReference type="RefSeq" id="WP_420162652.1">
    <property type="nucleotide sequence ID" value="NZ_JBDLNV010000001.1"/>
</dbReference>
<organism evidence="12 13">
    <name type="scientific">Rhodococcus parequi</name>
    <dbReference type="NCBI Taxonomy" id="3137122"/>
    <lineage>
        <taxon>Bacteria</taxon>
        <taxon>Bacillati</taxon>
        <taxon>Actinomycetota</taxon>
        <taxon>Actinomycetes</taxon>
        <taxon>Mycobacteriales</taxon>
        <taxon>Nocardiaceae</taxon>
        <taxon>Rhodococcus</taxon>
    </lineage>
</organism>
<evidence type="ECO:0000256" key="6">
    <source>
        <dbReference type="ARBA" id="ARBA00022797"/>
    </source>
</evidence>
<dbReference type="Gene3D" id="3.40.830.10">
    <property type="entry name" value="LigB-like"/>
    <property type="match status" value="1"/>
</dbReference>
<evidence type="ECO:0000313" key="13">
    <source>
        <dbReference type="Proteomes" id="UP001629745"/>
    </source>
</evidence>
<feature type="domain" description="Extradiol ring-cleavage dioxygenase class III enzyme subunit B" evidence="11">
    <location>
        <begin position="6"/>
        <end position="305"/>
    </location>
</feature>
<evidence type="ECO:0000256" key="1">
    <source>
        <dbReference type="ARBA" id="ARBA00001748"/>
    </source>
</evidence>
<keyword evidence="7 10" id="KW-0223">Dioxygenase</keyword>
<comment type="cofactor">
    <cofactor evidence="10">
        <name>Fe(2+)</name>
        <dbReference type="ChEBI" id="CHEBI:29033"/>
    </cofactor>
</comment>
<dbReference type="EC" id="1.13.11.16" evidence="10"/>
<evidence type="ECO:0000256" key="2">
    <source>
        <dbReference type="ARBA" id="ARBA00001843"/>
    </source>
</evidence>
<comment type="caution">
    <text evidence="12">The sequence shown here is derived from an EMBL/GenBank/DDBJ whole genome shotgun (WGS) entry which is preliminary data.</text>
</comment>
<gene>
    <name evidence="10" type="primary">mhpB</name>
    <name evidence="12" type="ORF">ABEU20_000606</name>
</gene>
<sequence>MPIALAAMSHSPLLGRVDPGPDTTSAVESAFDSVRRFVKDFDPDLIVCFSPDHYNGFFYDLMPPFCVGYNAVSIGDYGSQAGPLDVPADTSRALAEYVLDQGVDLAVSLRMEIDHGAVQPLEIVYGSISAKPVIPVFVNSVAPPFVPLARVRALGAAIGRYFANTEQRVLFLASGGLSHDPPVPRLATASAEQREALLGGGRHLSPDARDERERRVIRAAHDFVAGKADIKELAPEWDERFLDIVAGGDLSSLDSWSPQWMTDVAGNSSHEIRTWVAAYAALAALGEYRVDFRFYRPIKEFLAGFAVTTAVLE</sequence>